<feature type="region of interest" description="Disordered" evidence="5">
    <location>
        <begin position="1"/>
        <end position="41"/>
    </location>
</feature>
<feature type="domain" description="FYVE-type" evidence="6">
    <location>
        <begin position="296"/>
        <end position="360"/>
    </location>
</feature>
<keyword evidence="2 4" id="KW-0863">Zinc-finger</keyword>
<accession>A0A8T1VKR9</accession>
<evidence type="ECO:0000256" key="2">
    <source>
        <dbReference type="ARBA" id="ARBA00022771"/>
    </source>
</evidence>
<evidence type="ECO:0000259" key="6">
    <source>
        <dbReference type="PROSITE" id="PS50178"/>
    </source>
</evidence>
<feature type="compositionally biased region" description="Polar residues" evidence="5">
    <location>
        <begin position="11"/>
        <end position="29"/>
    </location>
</feature>
<evidence type="ECO:0000313" key="7">
    <source>
        <dbReference type="EMBL" id="KAG7381832.1"/>
    </source>
</evidence>
<dbReference type="PROSITE" id="PS50178">
    <property type="entry name" value="ZF_FYVE"/>
    <property type="match status" value="1"/>
</dbReference>
<organism evidence="7 8">
    <name type="scientific">Phytophthora pseudosyringae</name>
    <dbReference type="NCBI Taxonomy" id="221518"/>
    <lineage>
        <taxon>Eukaryota</taxon>
        <taxon>Sar</taxon>
        <taxon>Stramenopiles</taxon>
        <taxon>Oomycota</taxon>
        <taxon>Peronosporomycetes</taxon>
        <taxon>Peronosporales</taxon>
        <taxon>Peronosporaceae</taxon>
        <taxon>Phytophthora</taxon>
    </lineage>
</organism>
<evidence type="ECO:0000256" key="5">
    <source>
        <dbReference type="SAM" id="MobiDB-lite"/>
    </source>
</evidence>
<feature type="region of interest" description="Disordered" evidence="5">
    <location>
        <begin position="372"/>
        <end position="391"/>
    </location>
</feature>
<gene>
    <name evidence="7" type="ORF">PHYPSEUDO_005615</name>
</gene>
<dbReference type="CDD" id="cd00065">
    <property type="entry name" value="FYVE_like_SF"/>
    <property type="match status" value="1"/>
</dbReference>
<dbReference type="Proteomes" id="UP000694044">
    <property type="component" value="Unassembled WGS sequence"/>
</dbReference>
<dbReference type="InterPro" id="IPR017455">
    <property type="entry name" value="Znf_FYVE-rel"/>
</dbReference>
<keyword evidence="3" id="KW-0862">Zinc</keyword>
<keyword evidence="8" id="KW-1185">Reference proteome</keyword>
<dbReference type="PANTHER" id="PTHR23164">
    <property type="entry name" value="EARLY ENDOSOME ANTIGEN 1"/>
    <property type="match status" value="1"/>
</dbReference>
<evidence type="ECO:0000313" key="8">
    <source>
        <dbReference type="Proteomes" id="UP000694044"/>
    </source>
</evidence>
<keyword evidence="1" id="KW-0479">Metal-binding</keyword>
<dbReference type="GO" id="GO:0008270">
    <property type="term" value="F:zinc ion binding"/>
    <property type="evidence" value="ECO:0007669"/>
    <property type="project" value="UniProtKB-KW"/>
</dbReference>
<sequence>MANPNAAKRSASASLPRQLTSSSSMSSYNADGAPLSDGVPGSLELPEQVKNVLQRQISAAVEDVLDSMMREGTEDVHWRGRMRKDGIVYYEDRESVTKDQTRFCCVDTTEASVDEVVNLFVVSDTDMLLQRCRIMYDNIMDARVLDVLEHPSEEHPMRSSYVRYTAFKARTLQRNHRDMCVVVSTDVIQCPDGSTVGYCVWDSLNLPDVSQLDVPQGFIRTRMFRSGYFVQNSGEPGAMTKVAYIVGIEAGGLAPRLSTRYYMPRFGEVLSRIIAHLRRRQLDPSSFVPQSEWTDKRTVEFCQCCTKHFGAVKLLGIRRYNCVSCGDVICHACHHVEEIEVRGARNTSVGVCVGCKTNNTSKRSSRISRWSSWGTSLSSDSTESSTRSLPV</sequence>
<protein>
    <recommendedName>
        <fullName evidence="6">FYVE-type domain-containing protein</fullName>
    </recommendedName>
</protein>
<dbReference type="SMART" id="SM00064">
    <property type="entry name" value="FYVE"/>
    <property type="match status" value="1"/>
</dbReference>
<reference evidence="7" key="1">
    <citation type="submission" date="2021-02" db="EMBL/GenBank/DDBJ databases">
        <authorList>
            <person name="Palmer J.M."/>
        </authorList>
    </citation>
    <scope>NUCLEOTIDE SEQUENCE</scope>
    <source>
        <strain evidence="7">SCRP734</strain>
    </source>
</reference>
<evidence type="ECO:0000256" key="3">
    <source>
        <dbReference type="ARBA" id="ARBA00022833"/>
    </source>
</evidence>
<dbReference type="AlphaFoldDB" id="A0A8T1VKR9"/>
<evidence type="ECO:0000256" key="4">
    <source>
        <dbReference type="PROSITE-ProRule" id="PRU00091"/>
    </source>
</evidence>
<dbReference type="Pfam" id="PF01363">
    <property type="entry name" value="FYVE"/>
    <property type="match status" value="1"/>
</dbReference>
<dbReference type="PANTHER" id="PTHR23164:SF29">
    <property type="entry name" value="E3 UBIQUITIN-PROTEIN LIGASE PIB1"/>
    <property type="match status" value="1"/>
</dbReference>
<dbReference type="EMBL" id="JAGDFM010000230">
    <property type="protein sequence ID" value="KAG7381832.1"/>
    <property type="molecule type" value="Genomic_DNA"/>
</dbReference>
<name>A0A8T1VKR9_9STRA</name>
<dbReference type="OrthoDB" id="102053at2759"/>
<comment type="caution">
    <text evidence="7">The sequence shown here is derived from an EMBL/GenBank/DDBJ whole genome shotgun (WGS) entry which is preliminary data.</text>
</comment>
<dbReference type="InterPro" id="IPR000306">
    <property type="entry name" value="Znf_FYVE"/>
</dbReference>
<evidence type="ECO:0000256" key="1">
    <source>
        <dbReference type="ARBA" id="ARBA00022723"/>
    </source>
</evidence>
<proteinExistence type="predicted"/>